<dbReference type="FunFam" id="3.30.505.10:FF:000016">
    <property type="entry name" value="B-cell linker protein isoform 2"/>
    <property type="match status" value="1"/>
</dbReference>
<name>A0A3B4BSS7_PYGNA</name>
<dbReference type="STRING" id="42514.ENSPNAP00000002693"/>
<organism evidence="5 6">
    <name type="scientific">Pygocentrus nattereri</name>
    <name type="common">Red-bellied piranha</name>
    <dbReference type="NCBI Taxonomy" id="42514"/>
    <lineage>
        <taxon>Eukaryota</taxon>
        <taxon>Metazoa</taxon>
        <taxon>Chordata</taxon>
        <taxon>Craniata</taxon>
        <taxon>Vertebrata</taxon>
        <taxon>Euteleostomi</taxon>
        <taxon>Actinopterygii</taxon>
        <taxon>Neopterygii</taxon>
        <taxon>Teleostei</taxon>
        <taxon>Ostariophysi</taxon>
        <taxon>Characiformes</taxon>
        <taxon>Characoidei</taxon>
        <taxon>Pygocentrus</taxon>
    </lineage>
</organism>
<feature type="compositionally biased region" description="Basic and acidic residues" evidence="3">
    <location>
        <begin position="163"/>
        <end position="172"/>
    </location>
</feature>
<dbReference type="AlphaFoldDB" id="A0A3B4BSS7"/>
<feature type="region of interest" description="Disordered" evidence="3">
    <location>
        <begin position="1"/>
        <end position="26"/>
    </location>
</feature>
<dbReference type="PRINTS" id="PR00401">
    <property type="entry name" value="SH2DOMAIN"/>
</dbReference>
<dbReference type="Gene3D" id="3.30.505.10">
    <property type="entry name" value="SH2 domain"/>
    <property type="match status" value="1"/>
</dbReference>
<evidence type="ECO:0000259" key="4">
    <source>
        <dbReference type="PROSITE" id="PS50001"/>
    </source>
</evidence>
<dbReference type="InterPro" id="IPR036860">
    <property type="entry name" value="SH2_dom_sf"/>
</dbReference>
<dbReference type="OMA" id="EVPPCER"/>
<dbReference type="GO" id="GO:0035556">
    <property type="term" value="P:intracellular signal transduction"/>
    <property type="evidence" value="ECO:0007669"/>
    <property type="project" value="TreeGrafter"/>
</dbReference>
<feature type="compositionally biased region" description="Pro residues" evidence="3">
    <location>
        <begin position="279"/>
        <end position="292"/>
    </location>
</feature>
<reference evidence="5" key="2">
    <citation type="submission" date="2025-08" db="UniProtKB">
        <authorList>
            <consortium name="Ensembl"/>
        </authorList>
    </citation>
    <scope>IDENTIFICATION</scope>
</reference>
<dbReference type="Proteomes" id="UP001501920">
    <property type="component" value="Chromosome 28"/>
</dbReference>
<dbReference type="PANTHER" id="PTHR14098">
    <property type="entry name" value="SH2 DOMAIN CONTAINING PROTEIN"/>
    <property type="match status" value="1"/>
</dbReference>
<dbReference type="GO" id="GO:0005737">
    <property type="term" value="C:cytoplasm"/>
    <property type="evidence" value="ECO:0007669"/>
    <property type="project" value="UniProtKB-ARBA"/>
</dbReference>
<reference evidence="5" key="3">
    <citation type="submission" date="2025-09" db="UniProtKB">
        <authorList>
            <consortium name="Ensembl"/>
        </authorList>
    </citation>
    <scope>IDENTIFICATION</scope>
</reference>
<evidence type="ECO:0000256" key="2">
    <source>
        <dbReference type="PROSITE-ProRule" id="PRU00191"/>
    </source>
</evidence>
<feature type="compositionally biased region" description="Pro residues" evidence="3">
    <location>
        <begin position="239"/>
        <end position="250"/>
    </location>
</feature>
<dbReference type="GeneID" id="108412502"/>
<dbReference type="Pfam" id="PF00017">
    <property type="entry name" value="SH2"/>
    <property type="match status" value="1"/>
</dbReference>
<evidence type="ECO:0000313" key="6">
    <source>
        <dbReference type="Proteomes" id="UP001501920"/>
    </source>
</evidence>
<keyword evidence="1 2" id="KW-0727">SH2 domain</keyword>
<feature type="domain" description="SH2" evidence="4">
    <location>
        <begin position="329"/>
        <end position="437"/>
    </location>
</feature>
<feature type="compositionally biased region" description="Basic residues" evidence="3">
    <location>
        <begin position="15"/>
        <end position="26"/>
    </location>
</feature>
<evidence type="ECO:0000313" key="5">
    <source>
        <dbReference type="Ensembl" id="ENSPNAP00000002693.2"/>
    </source>
</evidence>
<evidence type="ECO:0000256" key="3">
    <source>
        <dbReference type="SAM" id="MobiDB-lite"/>
    </source>
</evidence>
<keyword evidence="6" id="KW-1185">Reference proteome</keyword>
<dbReference type="InterPro" id="IPR051751">
    <property type="entry name" value="Immunoreceptor_sig_adapters"/>
</dbReference>
<dbReference type="SUPFAM" id="SSF55550">
    <property type="entry name" value="SH2 domain"/>
    <property type="match status" value="1"/>
</dbReference>
<accession>A0A3B4BSS7</accession>
<dbReference type="InterPro" id="IPR000980">
    <property type="entry name" value="SH2"/>
</dbReference>
<feature type="region of interest" description="Disordered" evidence="3">
    <location>
        <begin position="119"/>
        <end position="316"/>
    </location>
</feature>
<dbReference type="GeneTree" id="ENSGT00940000155715"/>
<dbReference type="SMART" id="SM00252">
    <property type="entry name" value="SH2"/>
    <property type="match status" value="1"/>
</dbReference>
<sequence>MQIGRAWQRSESGHTHSHRTHSLHTHSHCTHSLHTVVDLHLSLAHAPDEPKRTMSFFEKLKNLHSGPPTPPKRIDTNTAYGWSEEEFCEEEGDTYEAPPCERPTIKVQRQPVEENVYLGYPERPQPVIPQRQAAPPPRPAKITPKMRPPEPPPDQEEFYIDPNNRKFPEVNRKDKKGPPRKSPPAIPAPNLEEDVYLDPNEGQSGREPHDVYLEPTPARPPIPRGGVRLVLPPKSIGRDPPPPIIKPPVPRAKSKSLISSDSVKPVPPPEMRSLTFPTKAPPPTPNNKPPLPVSLKEPKPSPPPPPSVDSTVPVMPPGGQEAGLQNREWFAGICGRKTAEDALLKVKKDGSFMVRCSTAQNAQQPYTLVVLFNQKVYNIPVRFLKDSSNYALGKEGKKNEELFSSLQEMISHHKDNPLLLIDSKSQAKNTTYLTHPVHP</sequence>
<dbReference type="RefSeq" id="XP_017540032.1">
    <property type="nucleotide sequence ID" value="XM_017684543.2"/>
</dbReference>
<evidence type="ECO:0000256" key="1">
    <source>
        <dbReference type="ARBA" id="ARBA00022999"/>
    </source>
</evidence>
<dbReference type="PROSITE" id="PS50001">
    <property type="entry name" value="SH2"/>
    <property type="match status" value="1"/>
</dbReference>
<proteinExistence type="predicted"/>
<reference evidence="5 6" key="1">
    <citation type="submission" date="2020-10" db="EMBL/GenBank/DDBJ databases">
        <title>Pygocentrus nattereri (red-bellied piranha) genome, fPygNat1, primary haplotype.</title>
        <authorList>
            <person name="Myers G."/>
            <person name="Meyer A."/>
            <person name="Karagic N."/>
            <person name="Pippel M."/>
            <person name="Winkler S."/>
            <person name="Tracey A."/>
            <person name="Wood J."/>
            <person name="Formenti G."/>
            <person name="Howe K."/>
            <person name="Fedrigo O."/>
            <person name="Jarvis E.D."/>
        </authorList>
    </citation>
    <scope>NUCLEOTIDE SEQUENCE [LARGE SCALE GENOMIC DNA]</scope>
</reference>
<dbReference type="PANTHER" id="PTHR14098:SF17">
    <property type="entry name" value="B-CELL LINKER PROTEIN"/>
    <property type="match status" value="1"/>
</dbReference>
<dbReference type="Ensembl" id="ENSPNAT00000010006.2">
    <property type="protein sequence ID" value="ENSPNAP00000002693.2"/>
    <property type="gene ID" value="ENSPNAG00000009052.2"/>
</dbReference>
<protein>
    <submittedName>
        <fullName evidence="5">Si:dkeyp-117b11.1</fullName>
    </submittedName>
</protein>
<dbReference type="GO" id="GO:0007169">
    <property type="term" value="P:cell surface receptor protein tyrosine kinase signaling pathway"/>
    <property type="evidence" value="ECO:0007669"/>
    <property type="project" value="TreeGrafter"/>
</dbReference>